<proteinExistence type="predicted"/>
<keyword evidence="2" id="KW-1185">Reference proteome</keyword>
<dbReference type="Proteomes" id="UP001176500">
    <property type="component" value="Unassembled WGS sequence"/>
</dbReference>
<sequence length="241" mass="26825">MNNLLASLSLAWMLSGCTSPYPIPVETPRPAPWPVEAEKKPKIDNIKKIALVYRNLWREKYISLYQQTYGYNEVGFFGTLVAVISAASGSVTTAMYSGGIAAGANIFPGHYNYATQIYNYKTAAASANCMYEAVNLLDQDIALIINANKAYYTDIGNYLYQNLEDLAYELEIRQAGVELITPNLDALAEAIKKEQQNKERLLSVTMSQGSKFYSKEDKELVVASVKSKIKLCRINMTDKPS</sequence>
<evidence type="ECO:0000313" key="1">
    <source>
        <dbReference type="EMBL" id="MDN6878303.1"/>
    </source>
</evidence>
<reference evidence="1" key="1">
    <citation type="submission" date="2023-05" db="EMBL/GenBank/DDBJ databases">
        <title>Cannabis rhizosphere genomes.</title>
        <authorList>
            <person name="Goff K.L."/>
        </authorList>
    </citation>
    <scope>NUCLEOTIDE SEQUENCE</scope>
    <source>
        <strain evidence="1">SPPC 2817</strain>
    </source>
</reference>
<name>A0ABT8LLY6_9GAMM</name>
<evidence type="ECO:0008006" key="3">
    <source>
        <dbReference type="Google" id="ProtNLM"/>
    </source>
</evidence>
<dbReference type="RefSeq" id="WP_261426894.1">
    <property type="nucleotide sequence ID" value="NZ_JASMRX010000002.1"/>
</dbReference>
<protein>
    <recommendedName>
        <fullName evidence="3">Lipoprotein</fullName>
    </recommendedName>
</protein>
<organism evidence="1 2">
    <name type="scientific">Serratia bockelmannii</name>
    <dbReference type="NCBI Taxonomy" id="2703793"/>
    <lineage>
        <taxon>Bacteria</taxon>
        <taxon>Pseudomonadati</taxon>
        <taxon>Pseudomonadota</taxon>
        <taxon>Gammaproteobacteria</taxon>
        <taxon>Enterobacterales</taxon>
        <taxon>Yersiniaceae</taxon>
        <taxon>Serratia</taxon>
    </lineage>
</organism>
<dbReference type="EMBL" id="JASMRX010000002">
    <property type="protein sequence ID" value="MDN6878303.1"/>
    <property type="molecule type" value="Genomic_DNA"/>
</dbReference>
<comment type="caution">
    <text evidence="1">The sequence shown here is derived from an EMBL/GenBank/DDBJ whole genome shotgun (WGS) entry which is preliminary data.</text>
</comment>
<accession>A0ABT8LLY6</accession>
<evidence type="ECO:0000313" key="2">
    <source>
        <dbReference type="Proteomes" id="UP001176500"/>
    </source>
</evidence>
<gene>
    <name evidence="1" type="ORF">QO199_06470</name>
</gene>